<dbReference type="STRING" id="1314790.A0A1Y1XSR8"/>
<dbReference type="GO" id="GO:2001069">
    <property type="term" value="F:glycogen binding"/>
    <property type="evidence" value="ECO:0007669"/>
    <property type="project" value="TreeGrafter"/>
</dbReference>
<dbReference type="PANTHER" id="PTHR12307">
    <property type="entry name" value="PROTEIN PHOSPHATASE 1 REGULATORY SUBUNIT"/>
    <property type="match status" value="1"/>
</dbReference>
<name>A0A1Y1XSR8_9FUNG</name>
<evidence type="ECO:0000256" key="1">
    <source>
        <dbReference type="SAM" id="MobiDB-lite"/>
    </source>
</evidence>
<dbReference type="Pfam" id="PF03370">
    <property type="entry name" value="CBM_21"/>
    <property type="match status" value="1"/>
</dbReference>
<evidence type="ECO:0000313" key="4">
    <source>
        <dbReference type="Proteomes" id="UP000193498"/>
    </source>
</evidence>
<dbReference type="InterPro" id="IPR005036">
    <property type="entry name" value="CBM21_dom"/>
</dbReference>
<evidence type="ECO:0000313" key="3">
    <source>
        <dbReference type="EMBL" id="ORX88773.1"/>
    </source>
</evidence>
<evidence type="ECO:0000259" key="2">
    <source>
        <dbReference type="PROSITE" id="PS51159"/>
    </source>
</evidence>
<dbReference type="EMBL" id="MCFE01000498">
    <property type="protein sequence ID" value="ORX88773.1"/>
    <property type="molecule type" value="Genomic_DNA"/>
</dbReference>
<dbReference type="InParanoid" id="A0A1Y1XSR8"/>
<accession>A0A1Y1XSR8</accession>
<feature type="region of interest" description="Disordered" evidence="1">
    <location>
        <begin position="61"/>
        <end position="84"/>
    </location>
</feature>
<gene>
    <name evidence="3" type="ORF">K493DRAFT_319202</name>
</gene>
<dbReference type="PANTHER" id="PTHR12307:SF36">
    <property type="entry name" value="GLYCOGEN-BINDING SUBUNIT 76A"/>
    <property type="match status" value="1"/>
</dbReference>
<dbReference type="OrthoDB" id="1881at2759"/>
<comment type="caution">
    <text evidence="3">The sequence shown here is derived from an EMBL/GenBank/DDBJ whole genome shotgun (WGS) entry which is preliminary data.</text>
</comment>
<dbReference type="Gene3D" id="2.60.40.2440">
    <property type="entry name" value="Carbohydrate binding type-21 domain"/>
    <property type="match status" value="1"/>
</dbReference>
<proteinExistence type="predicted"/>
<dbReference type="InterPro" id="IPR038175">
    <property type="entry name" value="CBM21_dom_sf"/>
</dbReference>
<reference evidence="3 4" key="1">
    <citation type="submission" date="2016-07" db="EMBL/GenBank/DDBJ databases">
        <title>Pervasive Adenine N6-methylation of Active Genes in Fungi.</title>
        <authorList>
            <consortium name="DOE Joint Genome Institute"/>
            <person name="Mondo S.J."/>
            <person name="Dannebaum R.O."/>
            <person name="Kuo R.C."/>
            <person name="Labutti K."/>
            <person name="Haridas S."/>
            <person name="Kuo A."/>
            <person name="Salamov A."/>
            <person name="Ahrendt S.R."/>
            <person name="Lipzen A."/>
            <person name="Sullivan W."/>
            <person name="Andreopoulos W.B."/>
            <person name="Clum A."/>
            <person name="Lindquist E."/>
            <person name="Daum C."/>
            <person name="Ramamoorthy G.K."/>
            <person name="Gryganskyi A."/>
            <person name="Culley D."/>
            <person name="Magnuson J.K."/>
            <person name="James T.Y."/>
            <person name="O'Malley M.A."/>
            <person name="Stajich J.E."/>
            <person name="Spatafora J.W."/>
            <person name="Visel A."/>
            <person name="Grigoriev I.V."/>
        </authorList>
    </citation>
    <scope>NUCLEOTIDE SEQUENCE [LARGE SCALE GENOMIC DNA]</scope>
    <source>
        <strain evidence="3 4">CBS 931.73</strain>
    </source>
</reference>
<feature type="compositionally biased region" description="Acidic residues" evidence="1">
    <location>
        <begin position="69"/>
        <end position="84"/>
    </location>
</feature>
<feature type="domain" description="CBM21" evidence="2">
    <location>
        <begin position="105"/>
        <end position="222"/>
    </location>
</feature>
<dbReference type="AlphaFoldDB" id="A0A1Y1XSR8"/>
<dbReference type="GO" id="GO:0000164">
    <property type="term" value="C:protein phosphatase type 1 complex"/>
    <property type="evidence" value="ECO:0007669"/>
    <property type="project" value="TreeGrafter"/>
</dbReference>
<dbReference type="InterPro" id="IPR050782">
    <property type="entry name" value="PP1_regulatory_subunit_3"/>
</dbReference>
<dbReference type="PROSITE" id="PS51159">
    <property type="entry name" value="CBM21"/>
    <property type="match status" value="1"/>
</dbReference>
<dbReference type="GO" id="GO:0008157">
    <property type="term" value="F:protein phosphatase 1 binding"/>
    <property type="evidence" value="ECO:0007669"/>
    <property type="project" value="TreeGrafter"/>
</dbReference>
<dbReference type="GO" id="GO:0005979">
    <property type="term" value="P:regulation of glycogen biosynthetic process"/>
    <property type="evidence" value="ECO:0007669"/>
    <property type="project" value="TreeGrafter"/>
</dbReference>
<sequence length="363" mass="40726">MPFVGENAKPKKPLLVRKKSGEIVRPVLKPTLARTNSAPTKFVHFDSQLEYVKLFLKSERPESISNPPSDDDCSDSDDYSELSSDNEEEMQLTIRLPNFPPSIFSAYNKPVTVEKVGLSEDKSCLIGNVMVQNLAFHKNVIIRYTFDFWQSVEEMSLDFKEVVINSSESFPGVDKFQFSINLKDKVSVKLGAPKKNMFFAVRYQVDGQEHWDNNEGVNYQVEFVTSKPRAPRCSFSISTASSREDAMNFKPAPLKSAFSGKLGSRYSFGVSLGSMFTPQPLTEKVEKPKSTSAYFYTTKKSNGFTHPANSWDNHNTEFDFSSFSARSQSSYPASTIYGSPEYYSYSGYSSPYSVSPPAACIRG</sequence>
<protein>
    <recommendedName>
        <fullName evidence="2">CBM21 domain-containing protein</fullName>
    </recommendedName>
</protein>
<dbReference type="Proteomes" id="UP000193498">
    <property type="component" value="Unassembled WGS sequence"/>
</dbReference>
<keyword evidence="4" id="KW-1185">Reference proteome</keyword>
<organism evidence="3 4">
    <name type="scientific">Basidiobolus meristosporus CBS 931.73</name>
    <dbReference type="NCBI Taxonomy" id="1314790"/>
    <lineage>
        <taxon>Eukaryota</taxon>
        <taxon>Fungi</taxon>
        <taxon>Fungi incertae sedis</taxon>
        <taxon>Zoopagomycota</taxon>
        <taxon>Entomophthoromycotina</taxon>
        <taxon>Basidiobolomycetes</taxon>
        <taxon>Basidiobolales</taxon>
        <taxon>Basidiobolaceae</taxon>
        <taxon>Basidiobolus</taxon>
    </lineage>
</organism>